<accession>A0A090ZDR2</accession>
<organism evidence="2 3">
    <name type="scientific">Paenibacillus macerans</name>
    <name type="common">Bacillus macerans</name>
    <dbReference type="NCBI Taxonomy" id="44252"/>
    <lineage>
        <taxon>Bacteria</taxon>
        <taxon>Bacillati</taxon>
        <taxon>Bacillota</taxon>
        <taxon>Bacilli</taxon>
        <taxon>Bacillales</taxon>
        <taxon>Paenibacillaceae</taxon>
        <taxon>Paenibacillus</taxon>
    </lineage>
</organism>
<dbReference type="HOGENOM" id="CLU_103336_0_0_9"/>
<comment type="caution">
    <text evidence="2">The sequence shown here is derived from an EMBL/GenBank/DDBJ whole genome shotgun (WGS) entry which is preliminary data.</text>
</comment>
<reference evidence="2 3" key="1">
    <citation type="submission" date="2014-04" db="EMBL/GenBank/DDBJ databases">
        <authorList>
            <person name="Bishop-Lilly K.A."/>
            <person name="Broomall S.M."/>
            <person name="Chain P.S."/>
            <person name="Chertkov O."/>
            <person name="Coyne S.R."/>
            <person name="Daligault H.E."/>
            <person name="Davenport K.W."/>
            <person name="Erkkila T."/>
            <person name="Frey K.G."/>
            <person name="Gibbons H.S."/>
            <person name="Gu W."/>
            <person name="Jaissle J."/>
            <person name="Johnson S.L."/>
            <person name="Koroleva G.I."/>
            <person name="Ladner J.T."/>
            <person name="Lo C.-C."/>
            <person name="Minogue T.D."/>
            <person name="Munk C."/>
            <person name="Palacios G.F."/>
            <person name="Redden C.L."/>
            <person name="Rosenzweig C.N."/>
            <person name="Scholz M.B."/>
            <person name="Teshima H."/>
            <person name="Xu Y."/>
        </authorList>
    </citation>
    <scope>NUCLEOTIDE SEQUENCE [LARGE SCALE GENOMIC DNA]</scope>
    <source>
        <strain evidence="2 3">8244</strain>
    </source>
</reference>
<dbReference type="AlphaFoldDB" id="A0A090ZDR2"/>
<dbReference type="OrthoDB" id="2060747at2"/>
<keyword evidence="1" id="KW-1133">Transmembrane helix</keyword>
<feature type="transmembrane region" description="Helical" evidence="1">
    <location>
        <begin position="20"/>
        <end position="42"/>
    </location>
</feature>
<dbReference type="Pfam" id="PF12666">
    <property type="entry name" value="PrgI"/>
    <property type="match status" value="1"/>
</dbReference>
<feature type="transmembrane region" description="Helical" evidence="1">
    <location>
        <begin position="48"/>
        <end position="68"/>
    </location>
</feature>
<keyword evidence="1" id="KW-0812">Transmembrane</keyword>
<dbReference type="Proteomes" id="UP000029278">
    <property type="component" value="Unassembled WGS sequence"/>
</dbReference>
<dbReference type="InterPro" id="IPR024414">
    <property type="entry name" value="Uncharacterised_PrgI"/>
</dbReference>
<name>A0A090ZDR2_PAEMA</name>
<evidence type="ECO:0000313" key="3">
    <source>
        <dbReference type="Proteomes" id="UP000029278"/>
    </source>
</evidence>
<dbReference type="GeneID" id="77007575"/>
<dbReference type="RefSeq" id="WP_036623479.1">
    <property type="nucleotide sequence ID" value="NZ_JAKOBR010000018.1"/>
</dbReference>
<keyword evidence="1" id="KW-0472">Membrane</keyword>
<dbReference type="STRING" id="44252.DJ90_1678"/>
<protein>
    <submittedName>
        <fullName evidence="2">PrgI family protein</fullName>
    </submittedName>
</protein>
<keyword evidence="3" id="KW-1185">Reference proteome</keyword>
<sequence length="120" mass="13928">MEVKINREIREYTESIFFGLSLRQFFFSVLAVGVAIALYFMLRSRFGIETLSWVCVLGAAPFAALGFIRYHGMNAEQLLWAYIKSEFLMPRRLVFHSTNTYAAALSKTIEQYEKGMKRHD</sequence>
<proteinExistence type="predicted"/>
<dbReference type="PATRIC" id="fig|44252.3.peg.3285"/>
<dbReference type="EMBL" id="JMQA01000029">
    <property type="protein sequence ID" value="KFN08360.1"/>
    <property type="molecule type" value="Genomic_DNA"/>
</dbReference>
<gene>
    <name evidence="2" type="ORF">DJ90_1678</name>
</gene>
<evidence type="ECO:0000313" key="2">
    <source>
        <dbReference type="EMBL" id="KFN08360.1"/>
    </source>
</evidence>
<evidence type="ECO:0000256" key="1">
    <source>
        <dbReference type="SAM" id="Phobius"/>
    </source>
</evidence>